<evidence type="ECO:0000256" key="3">
    <source>
        <dbReference type="ARBA" id="ARBA00023163"/>
    </source>
</evidence>
<protein>
    <submittedName>
        <fullName evidence="5">GntR family transcriptional regulator</fullName>
    </submittedName>
</protein>
<comment type="caution">
    <text evidence="5">The sequence shown here is derived from an EMBL/GenBank/DDBJ whole genome shotgun (WGS) entry which is preliminary data.</text>
</comment>
<accession>A0A9X8MTG6</accession>
<evidence type="ECO:0000313" key="5">
    <source>
        <dbReference type="EMBL" id="SHL76659.1"/>
    </source>
</evidence>
<dbReference type="Gene3D" id="3.40.1410.10">
    <property type="entry name" value="Chorismate lyase-like"/>
    <property type="match status" value="1"/>
</dbReference>
<dbReference type="GO" id="GO:0003700">
    <property type="term" value="F:DNA-binding transcription factor activity"/>
    <property type="evidence" value="ECO:0007669"/>
    <property type="project" value="InterPro"/>
</dbReference>
<dbReference type="InterPro" id="IPR050679">
    <property type="entry name" value="Bact_HTH_transcr_reg"/>
</dbReference>
<dbReference type="InterPro" id="IPR036388">
    <property type="entry name" value="WH-like_DNA-bd_sf"/>
</dbReference>
<proteinExistence type="predicted"/>
<dbReference type="SUPFAM" id="SSF46785">
    <property type="entry name" value="Winged helix' DNA-binding domain"/>
    <property type="match status" value="1"/>
</dbReference>
<dbReference type="Proteomes" id="UP000184388">
    <property type="component" value="Unassembled WGS sequence"/>
</dbReference>
<dbReference type="EMBL" id="FRBK01000006">
    <property type="protein sequence ID" value="SHL76659.1"/>
    <property type="molecule type" value="Genomic_DNA"/>
</dbReference>
<dbReference type="Pfam" id="PF00392">
    <property type="entry name" value="GntR"/>
    <property type="match status" value="1"/>
</dbReference>
<dbReference type="AlphaFoldDB" id="A0A9X8MTG6"/>
<dbReference type="RefSeq" id="WP_143179609.1">
    <property type="nucleotide sequence ID" value="NZ_FRBK01000006.1"/>
</dbReference>
<evidence type="ECO:0000313" key="6">
    <source>
        <dbReference type="Proteomes" id="UP000184388"/>
    </source>
</evidence>
<dbReference type="InterPro" id="IPR011663">
    <property type="entry name" value="UTRA"/>
</dbReference>
<organism evidence="5 6">
    <name type="scientific">Streptomyces yunnanensis</name>
    <dbReference type="NCBI Taxonomy" id="156453"/>
    <lineage>
        <taxon>Bacteria</taxon>
        <taxon>Bacillati</taxon>
        <taxon>Actinomycetota</taxon>
        <taxon>Actinomycetes</taxon>
        <taxon>Kitasatosporales</taxon>
        <taxon>Streptomycetaceae</taxon>
        <taxon>Streptomyces</taxon>
    </lineage>
</organism>
<dbReference type="PROSITE" id="PS50949">
    <property type="entry name" value="HTH_GNTR"/>
    <property type="match status" value="1"/>
</dbReference>
<feature type="domain" description="HTH gntR-type" evidence="4">
    <location>
        <begin position="3"/>
        <end position="71"/>
    </location>
</feature>
<reference evidence="6" key="1">
    <citation type="submission" date="2016-11" db="EMBL/GenBank/DDBJ databases">
        <authorList>
            <person name="Jaros S."/>
            <person name="Januszkiewicz K."/>
            <person name="Wedrychowicz H."/>
        </authorList>
    </citation>
    <scope>NUCLEOTIDE SEQUENCE [LARGE SCALE GENOMIC DNA]</scope>
    <source>
        <strain evidence="6">CGMCC 4.3555</strain>
    </source>
</reference>
<dbReference type="InterPro" id="IPR000524">
    <property type="entry name" value="Tscrpt_reg_HTH_GntR"/>
</dbReference>
<keyword evidence="1" id="KW-0805">Transcription regulation</keyword>
<dbReference type="GO" id="GO:0003677">
    <property type="term" value="F:DNA binding"/>
    <property type="evidence" value="ECO:0007669"/>
    <property type="project" value="UniProtKB-KW"/>
</dbReference>
<dbReference type="GO" id="GO:0045892">
    <property type="term" value="P:negative regulation of DNA-templated transcription"/>
    <property type="evidence" value="ECO:0007669"/>
    <property type="project" value="TreeGrafter"/>
</dbReference>
<dbReference type="PANTHER" id="PTHR44846">
    <property type="entry name" value="MANNOSYL-D-GLYCERATE TRANSPORT/METABOLISM SYSTEM REPRESSOR MNGR-RELATED"/>
    <property type="match status" value="1"/>
</dbReference>
<dbReference type="SUPFAM" id="SSF64288">
    <property type="entry name" value="Chorismate lyase-like"/>
    <property type="match status" value="1"/>
</dbReference>
<keyword evidence="2" id="KW-0238">DNA-binding</keyword>
<dbReference type="InterPro" id="IPR036390">
    <property type="entry name" value="WH_DNA-bd_sf"/>
</dbReference>
<sequence>MAEARYRHIAADIRARIAAGQWAPGTQIPSRRALALTYGVHHETVRLAIELLRSEGILEGRPKSRLWVTSQSAQRTLIDPDAPWPYWQGDTATGTTTANSDLANRLQVKTGTRIRYWRVERLDPDGRPAMLLTTWRRGAPREHATYRCTASVRPMSQADAEVLGLVSGQPALYIERTRLDGSGEVVETADLVLPADRWSIAI</sequence>
<keyword evidence="3" id="KW-0804">Transcription</keyword>
<dbReference type="InterPro" id="IPR028978">
    <property type="entry name" value="Chorismate_lyase_/UTRA_dom_sf"/>
</dbReference>
<evidence type="ECO:0000256" key="1">
    <source>
        <dbReference type="ARBA" id="ARBA00023015"/>
    </source>
</evidence>
<dbReference type="Pfam" id="PF07702">
    <property type="entry name" value="UTRA"/>
    <property type="match status" value="1"/>
</dbReference>
<name>A0A9X8MTG6_9ACTN</name>
<evidence type="ECO:0000259" key="4">
    <source>
        <dbReference type="PROSITE" id="PS50949"/>
    </source>
</evidence>
<evidence type="ECO:0000256" key="2">
    <source>
        <dbReference type="ARBA" id="ARBA00023125"/>
    </source>
</evidence>
<dbReference type="SMART" id="SM00345">
    <property type="entry name" value="HTH_GNTR"/>
    <property type="match status" value="1"/>
</dbReference>
<dbReference type="Gene3D" id="1.10.10.10">
    <property type="entry name" value="Winged helix-like DNA-binding domain superfamily/Winged helix DNA-binding domain"/>
    <property type="match status" value="1"/>
</dbReference>
<gene>
    <name evidence="5" type="ORF">SAMN05216268_106122</name>
</gene>
<dbReference type="PANTHER" id="PTHR44846:SF17">
    <property type="entry name" value="GNTR-FAMILY TRANSCRIPTIONAL REGULATOR"/>
    <property type="match status" value="1"/>
</dbReference>